<protein>
    <recommendedName>
        <fullName evidence="4">Outer membrane protein beta-barrel domain-containing protein</fullName>
    </recommendedName>
</protein>
<sequence length="122" mass="13647">MVRTISIPQTLIMVIFLSTVYLSTVILYYKLNNHVKLGAGYGVDTSVELESDFSDDVKLDNAGKFILSGMYTFEDISASLELRYSSVEYTVSKIGSINISNDIANHNKVDGNHSALLFHWNF</sequence>
<evidence type="ECO:0008006" key="4">
    <source>
        <dbReference type="Google" id="ProtNLM"/>
    </source>
</evidence>
<accession>A0A1S1N5D9</accession>
<organism evidence="2 3">
    <name type="scientific">Pseudoalteromonas byunsanensis</name>
    <dbReference type="NCBI Taxonomy" id="327939"/>
    <lineage>
        <taxon>Bacteria</taxon>
        <taxon>Pseudomonadati</taxon>
        <taxon>Pseudomonadota</taxon>
        <taxon>Gammaproteobacteria</taxon>
        <taxon>Alteromonadales</taxon>
        <taxon>Pseudoalteromonadaceae</taxon>
        <taxon>Pseudoalteromonas</taxon>
    </lineage>
</organism>
<keyword evidence="1" id="KW-0472">Membrane</keyword>
<name>A0A1S1N5D9_9GAMM</name>
<dbReference type="RefSeq" id="WP_070992629.1">
    <property type="nucleotide sequence ID" value="NZ_CBCSHD010000014.1"/>
</dbReference>
<dbReference type="AlphaFoldDB" id="A0A1S1N5D9"/>
<dbReference type="EMBL" id="MNAN01000033">
    <property type="protein sequence ID" value="OHU94643.1"/>
    <property type="molecule type" value="Genomic_DNA"/>
</dbReference>
<keyword evidence="1" id="KW-0812">Transmembrane</keyword>
<comment type="caution">
    <text evidence="2">The sequence shown here is derived from an EMBL/GenBank/DDBJ whole genome shotgun (WGS) entry which is preliminary data.</text>
</comment>
<dbReference type="OrthoDB" id="6289951at2"/>
<keyword evidence="1" id="KW-1133">Transmembrane helix</keyword>
<gene>
    <name evidence="2" type="ORF">BIW53_13910</name>
</gene>
<evidence type="ECO:0000313" key="3">
    <source>
        <dbReference type="Proteomes" id="UP000180253"/>
    </source>
</evidence>
<reference evidence="2 3" key="1">
    <citation type="submission" date="2016-10" db="EMBL/GenBank/DDBJ databases">
        <title>Pseudoalteromonas amylolytica sp. nov., isolated from the surface seawater.</title>
        <authorList>
            <person name="Wu Y.-H."/>
            <person name="Cheng H."/>
            <person name="Jin X.-B."/>
            <person name="Wang C.-S."/>
            <person name="Xu X.-W."/>
        </authorList>
    </citation>
    <scope>NUCLEOTIDE SEQUENCE [LARGE SCALE GENOMIC DNA]</scope>
    <source>
        <strain evidence="2 3">JCM 12483</strain>
    </source>
</reference>
<dbReference type="Proteomes" id="UP000180253">
    <property type="component" value="Unassembled WGS sequence"/>
</dbReference>
<proteinExistence type="predicted"/>
<evidence type="ECO:0000256" key="1">
    <source>
        <dbReference type="SAM" id="Phobius"/>
    </source>
</evidence>
<keyword evidence="3" id="KW-1185">Reference proteome</keyword>
<feature type="transmembrane region" description="Helical" evidence="1">
    <location>
        <begin position="6"/>
        <end position="29"/>
    </location>
</feature>
<evidence type="ECO:0000313" key="2">
    <source>
        <dbReference type="EMBL" id="OHU94643.1"/>
    </source>
</evidence>